<sequence>METNNTRVISTDERSEIPAAGDGRRPLILVITPDNVFLQFVTDTFLSQGWATAATTDPAHAVQTFFELKPDLVIMDAYAKKDAGSAALDAIREHAETVLLPLMNAGDFRGKAAEELIAVAESQLDMRRRIDELALLDGLSGMYNRKYFSIEMSRQLNDLRRTREPFTIVMMDMDGTREINSRFGYAEGDRTIRHMGRFVKERVRCSDVLARIDADRFVLILPKTYAENAMTLVRRLQNEFAAARVDMCGEASSCTFSAGLLEVIDVAWDEAMCVRMAESALQGAKSEGGNVSRIFRLQDEREAGWMRHLNLAIVEDDDLIRNLLEKRLPEIGGAKLALDIRSYKDGEYFFADEWHNGKGQFLIILDRNMPRMNGMEVVRRLRSGYDRSRYQILMLTAVNSEAGIAQAIEAGVDDYMTKPFSLVELESRILRLVKGLKR</sequence>
<dbReference type="SMART" id="SM00448">
    <property type="entry name" value="REC"/>
    <property type="match status" value="1"/>
</dbReference>
<dbReference type="HOGENOM" id="CLU_000445_11_28_9"/>
<gene>
    <name evidence="4" type="ORF">VN24_05190</name>
</gene>
<dbReference type="GO" id="GO:0005886">
    <property type="term" value="C:plasma membrane"/>
    <property type="evidence" value="ECO:0007669"/>
    <property type="project" value="TreeGrafter"/>
</dbReference>
<feature type="domain" description="Response regulatory" evidence="2">
    <location>
        <begin position="310"/>
        <end position="433"/>
    </location>
</feature>
<dbReference type="Gene3D" id="3.30.70.270">
    <property type="match status" value="1"/>
</dbReference>
<accession>A0A0D5NFT2</accession>
<dbReference type="InterPro" id="IPR001789">
    <property type="entry name" value="Sig_transdc_resp-reg_receiver"/>
</dbReference>
<keyword evidence="1" id="KW-0597">Phosphoprotein</keyword>
<dbReference type="PANTHER" id="PTHR45138">
    <property type="entry name" value="REGULATORY COMPONENTS OF SENSORY TRANSDUCTION SYSTEM"/>
    <property type="match status" value="1"/>
</dbReference>
<dbReference type="InterPro" id="IPR029787">
    <property type="entry name" value="Nucleotide_cyclase"/>
</dbReference>
<evidence type="ECO:0000313" key="4">
    <source>
        <dbReference type="EMBL" id="AJY74106.1"/>
    </source>
</evidence>
<dbReference type="Proteomes" id="UP000032633">
    <property type="component" value="Chromosome"/>
</dbReference>
<organism evidence="4 5">
    <name type="scientific">Paenibacillus beijingensis</name>
    <dbReference type="NCBI Taxonomy" id="1126833"/>
    <lineage>
        <taxon>Bacteria</taxon>
        <taxon>Bacillati</taxon>
        <taxon>Bacillota</taxon>
        <taxon>Bacilli</taxon>
        <taxon>Bacillales</taxon>
        <taxon>Paenibacillaceae</taxon>
        <taxon>Paenibacillus</taxon>
    </lineage>
</organism>
<dbReference type="PROSITE" id="PS50110">
    <property type="entry name" value="RESPONSE_REGULATORY"/>
    <property type="match status" value="1"/>
</dbReference>
<dbReference type="STRING" id="1126833.VN24_05190"/>
<dbReference type="PATRIC" id="fig|1126833.4.peg.1149"/>
<evidence type="ECO:0000313" key="5">
    <source>
        <dbReference type="Proteomes" id="UP000032633"/>
    </source>
</evidence>
<dbReference type="InterPro" id="IPR050469">
    <property type="entry name" value="Diguanylate_Cyclase"/>
</dbReference>
<name>A0A0D5NFT2_9BACL</name>
<dbReference type="AlphaFoldDB" id="A0A0D5NFT2"/>
<dbReference type="Pfam" id="PF00990">
    <property type="entry name" value="GGDEF"/>
    <property type="match status" value="1"/>
</dbReference>
<feature type="domain" description="GGDEF" evidence="3">
    <location>
        <begin position="164"/>
        <end position="297"/>
    </location>
</feature>
<evidence type="ECO:0000259" key="2">
    <source>
        <dbReference type="PROSITE" id="PS50110"/>
    </source>
</evidence>
<dbReference type="NCBIfam" id="TIGR00254">
    <property type="entry name" value="GGDEF"/>
    <property type="match status" value="1"/>
</dbReference>
<evidence type="ECO:0008006" key="6">
    <source>
        <dbReference type="Google" id="ProtNLM"/>
    </source>
</evidence>
<dbReference type="InterPro" id="IPR011006">
    <property type="entry name" value="CheY-like_superfamily"/>
</dbReference>
<dbReference type="KEGG" id="pbj:VN24_05190"/>
<evidence type="ECO:0000256" key="1">
    <source>
        <dbReference type="PROSITE-ProRule" id="PRU00169"/>
    </source>
</evidence>
<dbReference type="PANTHER" id="PTHR45138:SF9">
    <property type="entry name" value="DIGUANYLATE CYCLASE DGCM-RELATED"/>
    <property type="match status" value="1"/>
</dbReference>
<dbReference type="GO" id="GO:0043709">
    <property type="term" value="P:cell adhesion involved in single-species biofilm formation"/>
    <property type="evidence" value="ECO:0007669"/>
    <property type="project" value="TreeGrafter"/>
</dbReference>
<dbReference type="RefSeq" id="WP_045669542.1">
    <property type="nucleotide sequence ID" value="NZ_CP011058.1"/>
</dbReference>
<evidence type="ECO:0000259" key="3">
    <source>
        <dbReference type="PROSITE" id="PS50887"/>
    </source>
</evidence>
<dbReference type="CDD" id="cd01949">
    <property type="entry name" value="GGDEF"/>
    <property type="match status" value="1"/>
</dbReference>
<reference evidence="5" key="2">
    <citation type="submission" date="2015-03" db="EMBL/GenBank/DDBJ databases">
        <title>Genome sequence of Paenibacillus beijingensis strain DSM 24997T.</title>
        <authorList>
            <person name="Kwak Y."/>
            <person name="Shin J.-H."/>
        </authorList>
    </citation>
    <scope>NUCLEOTIDE SEQUENCE [LARGE SCALE GENOMIC DNA]</scope>
    <source>
        <strain evidence="5">DSM 24997</strain>
    </source>
</reference>
<reference evidence="4 5" key="1">
    <citation type="journal article" date="2015" name="J. Biotechnol.">
        <title>Complete genome sequence of Paenibacillus beijingensis 7188(T) (=DSM 24997(T)), a novel rhizobacterium from jujube garden soil.</title>
        <authorList>
            <person name="Kwak Y."/>
            <person name="Shin J.H."/>
        </authorList>
    </citation>
    <scope>NUCLEOTIDE SEQUENCE [LARGE SCALE GENOMIC DNA]</scope>
    <source>
        <strain evidence="4 5">DSM 24997</strain>
    </source>
</reference>
<keyword evidence="5" id="KW-1185">Reference proteome</keyword>
<dbReference type="SMART" id="SM00267">
    <property type="entry name" value="GGDEF"/>
    <property type="match status" value="1"/>
</dbReference>
<dbReference type="Gene3D" id="3.40.50.2300">
    <property type="match status" value="2"/>
</dbReference>
<dbReference type="GO" id="GO:0000160">
    <property type="term" value="P:phosphorelay signal transduction system"/>
    <property type="evidence" value="ECO:0007669"/>
    <property type="project" value="InterPro"/>
</dbReference>
<dbReference type="GO" id="GO:1902201">
    <property type="term" value="P:negative regulation of bacterial-type flagellum-dependent cell motility"/>
    <property type="evidence" value="ECO:0007669"/>
    <property type="project" value="TreeGrafter"/>
</dbReference>
<proteinExistence type="predicted"/>
<dbReference type="SUPFAM" id="SSF52172">
    <property type="entry name" value="CheY-like"/>
    <property type="match status" value="2"/>
</dbReference>
<dbReference type="EMBL" id="CP011058">
    <property type="protein sequence ID" value="AJY74106.1"/>
    <property type="molecule type" value="Genomic_DNA"/>
</dbReference>
<dbReference type="Pfam" id="PF00072">
    <property type="entry name" value="Response_reg"/>
    <property type="match status" value="1"/>
</dbReference>
<dbReference type="InterPro" id="IPR000160">
    <property type="entry name" value="GGDEF_dom"/>
</dbReference>
<dbReference type="InterPro" id="IPR043128">
    <property type="entry name" value="Rev_trsase/Diguanyl_cyclase"/>
</dbReference>
<dbReference type="PROSITE" id="PS50887">
    <property type="entry name" value="GGDEF"/>
    <property type="match status" value="1"/>
</dbReference>
<dbReference type="GO" id="GO:0052621">
    <property type="term" value="F:diguanylate cyclase activity"/>
    <property type="evidence" value="ECO:0007669"/>
    <property type="project" value="TreeGrafter"/>
</dbReference>
<feature type="modified residue" description="4-aspartylphosphate" evidence="1">
    <location>
        <position position="366"/>
    </location>
</feature>
<dbReference type="OrthoDB" id="9759607at2"/>
<protein>
    <recommendedName>
        <fullName evidence="6">Diguanylate cyclase</fullName>
    </recommendedName>
</protein>
<dbReference type="SUPFAM" id="SSF55073">
    <property type="entry name" value="Nucleotide cyclase"/>
    <property type="match status" value="1"/>
</dbReference>